<evidence type="ECO:0000313" key="1">
    <source>
        <dbReference type="EMBL" id="WSC01966.1"/>
    </source>
</evidence>
<gene>
    <name evidence="1" type="ORF">OG835_36490</name>
</gene>
<evidence type="ECO:0000313" key="2">
    <source>
        <dbReference type="Proteomes" id="UP001348369"/>
    </source>
</evidence>
<reference evidence="1" key="1">
    <citation type="submission" date="2022-10" db="EMBL/GenBank/DDBJ databases">
        <title>The complete genomes of actinobacterial strains from the NBC collection.</title>
        <authorList>
            <person name="Joergensen T.S."/>
            <person name="Alvarez Arevalo M."/>
            <person name="Sterndorff E.B."/>
            <person name="Faurdal D."/>
            <person name="Vuksanovic O."/>
            <person name="Mourched A.-S."/>
            <person name="Charusanti P."/>
            <person name="Shaw S."/>
            <person name="Blin K."/>
            <person name="Weber T."/>
        </authorList>
    </citation>
    <scope>NUCLEOTIDE SEQUENCE</scope>
    <source>
        <strain evidence="1">NBC 01771</strain>
    </source>
</reference>
<accession>A0ACD4ZUI2</accession>
<dbReference type="Proteomes" id="UP001348369">
    <property type="component" value="Chromosome"/>
</dbReference>
<proteinExistence type="predicted"/>
<protein>
    <submittedName>
        <fullName evidence="1">Cytochrome P450</fullName>
    </submittedName>
</protein>
<organism evidence="1 2">
    <name type="scientific">Streptomyces scopuliridis</name>
    <dbReference type="NCBI Taxonomy" id="452529"/>
    <lineage>
        <taxon>Bacteria</taxon>
        <taxon>Bacillati</taxon>
        <taxon>Actinomycetota</taxon>
        <taxon>Actinomycetes</taxon>
        <taxon>Kitasatosporales</taxon>
        <taxon>Streptomycetaceae</taxon>
        <taxon>Streptomyces</taxon>
    </lineage>
</organism>
<name>A0ACD4ZUI2_9ACTN</name>
<dbReference type="EMBL" id="CP109109">
    <property type="protein sequence ID" value="WSC01966.1"/>
    <property type="molecule type" value="Genomic_DNA"/>
</dbReference>
<keyword evidence="2" id="KW-1185">Reference proteome</keyword>
<sequence length="466" mass="51269">MERVSGGYPPDITLESLTPEPLLGREYQDRPEAVHERLRRRHGAVAPVDLLGVPVWLVLGYQEALHVLQNDAMWPKGMQHWRARNEGRVPDDWPVAPALEADNTMARGGADHARYRTAWDAALKPFQDPGHPQTRRLKDNIRRTANELVMLLAQQGRSGTADLAARFSRPLPLMVAGELLGASRAQSERALMDIWRILDAGPDSALAAERVHTAMDALAEEKRRRPGEDFPSYMLAAQPLLTSSELAHELTMLMGMISDHAGILIANAVVEIITGDGRARASLSAGMIRETVNHVVLRKPPLANFMPRFPLRDQRLGEYVIRAGEPVWIATAATHADLRSAAGASPDRATSTRAHLSWGAGPRQCPARELATTISTLALECLFEHFALLELAVPADQLPWRSSPFVRGLRSLPIRYELRADYEIPSPDPSVAAAKRTASEERPAQASTLRRLLAGTVTGTIDPHSF</sequence>